<dbReference type="InterPro" id="IPR007712">
    <property type="entry name" value="RelE/ParE_toxin"/>
</dbReference>
<sequence length="94" mass="10676">MPSNALTVEWGEDALNDINKMVDFISESNPQAARRLVDQIEQHVERLPAFPLSYRTGRVAGTREMTVGKHIVVYTVGETEILIFRVLHSAQQWP</sequence>
<keyword evidence="2" id="KW-1277">Toxin-antitoxin system</keyword>
<dbReference type="PANTHER" id="PTHR33755">
    <property type="entry name" value="TOXIN PARE1-RELATED"/>
    <property type="match status" value="1"/>
</dbReference>
<proteinExistence type="inferred from homology"/>
<gene>
    <name evidence="3" type="ORF">FAA86_23825</name>
</gene>
<evidence type="ECO:0000313" key="4">
    <source>
        <dbReference type="Proteomes" id="UP000307378"/>
    </source>
</evidence>
<dbReference type="Pfam" id="PF05016">
    <property type="entry name" value="ParE_toxin"/>
    <property type="match status" value="1"/>
</dbReference>
<dbReference type="PANTHER" id="PTHR33755:SF6">
    <property type="entry name" value="PLASMID STABILIZATION SYSTEM PROTEIN"/>
    <property type="match status" value="1"/>
</dbReference>
<name>A0A4S8PH16_9HYPH</name>
<dbReference type="Proteomes" id="UP000307378">
    <property type="component" value="Unassembled WGS sequence"/>
</dbReference>
<evidence type="ECO:0000256" key="2">
    <source>
        <dbReference type="ARBA" id="ARBA00022649"/>
    </source>
</evidence>
<protein>
    <submittedName>
        <fullName evidence="3">Type II toxin-antitoxin system RelE/ParE family toxin</fullName>
    </submittedName>
</protein>
<accession>A0A4S8PH16</accession>
<dbReference type="InterPro" id="IPR051803">
    <property type="entry name" value="TA_system_RelE-like_toxin"/>
</dbReference>
<organism evidence="3 4">
    <name type="scientific">Rhizobium rosettiformans W3</name>
    <dbReference type="NCBI Taxonomy" id="538378"/>
    <lineage>
        <taxon>Bacteria</taxon>
        <taxon>Pseudomonadati</taxon>
        <taxon>Pseudomonadota</taxon>
        <taxon>Alphaproteobacteria</taxon>
        <taxon>Hyphomicrobiales</taxon>
        <taxon>Rhizobiaceae</taxon>
        <taxon>Rhizobium/Agrobacterium group</taxon>
        <taxon>Rhizobium</taxon>
    </lineage>
</organism>
<comment type="similarity">
    <text evidence="1">Belongs to the RelE toxin family.</text>
</comment>
<evidence type="ECO:0000256" key="1">
    <source>
        <dbReference type="ARBA" id="ARBA00006226"/>
    </source>
</evidence>
<dbReference type="NCBIfam" id="TIGR02385">
    <property type="entry name" value="RelE_StbE"/>
    <property type="match status" value="1"/>
</dbReference>
<reference evidence="3 4" key="1">
    <citation type="submission" date="2019-04" db="EMBL/GenBank/DDBJ databases">
        <title>genome sequence of strain W3.</title>
        <authorList>
            <person name="Gao J."/>
            <person name="Sun J."/>
        </authorList>
    </citation>
    <scope>NUCLEOTIDE SEQUENCE [LARGE SCALE GENOMIC DNA]</scope>
    <source>
        <strain evidence="3 4">W3</strain>
    </source>
</reference>
<dbReference type="EMBL" id="STGU01000039">
    <property type="protein sequence ID" value="THV28915.1"/>
    <property type="molecule type" value="Genomic_DNA"/>
</dbReference>
<dbReference type="Gene3D" id="3.30.2310.20">
    <property type="entry name" value="RelE-like"/>
    <property type="match status" value="1"/>
</dbReference>
<evidence type="ECO:0000313" key="3">
    <source>
        <dbReference type="EMBL" id="THV28915.1"/>
    </source>
</evidence>
<dbReference type="InterPro" id="IPR035093">
    <property type="entry name" value="RelE/ParE_toxin_dom_sf"/>
</dbReference>
<dbReference type="RefSeq" id="WP_136543745.1">
    <property type="nucleotide sequence ID" value="NZ_STGU01000039.1"/>
</dbReference>
<dbReference type="AlphaFoldDB" id="A0A4S8PH16"/>
<comment type="caution">
    <text evidence="3">The sequence shown here is derived from an EMBL/GenBank/DDBJ whole genome shotgun (WGS) entry which is preliminary data.</text>
</comment>